<dbReference type="Pfam" id="PF04045">
    <property type="entry name" value="P34-Arc"/>
    <property type="match status" value="1"/>
</dbReference>
<proteinExistence type="inferred from homology"/>
<evidence type="ECO:0000256" key="6">
    <source>
        <dbReference type="RuleBase" id="RU364015"/>
    </source>
</evidence>
<dbReference type="SUPFAM" id="SSF69645">
    <property type="entry name" value="Arp2/3 complex subunits"/>
    <property type="match status" value="2"/>
</dbReference>
<dbReference type="InterPro" id="IPR034666">
    <property type="entry name" value="ARPC2/4"/>
</dbReference>
<dbReference type="InterPro" id="IPR007188">
    <property type="entry name" value="ARPC2"/>
</dbReference>
<comment type="similarity">
    <text evidence="2 6">Belongs to the ARPC2 family.</text>
</comment>
<feature type="region of interest" description="Disordered" evidence="7">
    <location>
        <begin position="299"/>
        <end position="320"/>
    </location>
</feature>
<evidence type="ECO:0000313" key="9">
    <source>
        <dbReference type="Proteomes" id="UP000803884"/>
    </source>
</evidence>
<comment type="subunit">
    <text evidence="6">Component of the Arp2/3 complex.</text>
</comment>
<dbReference type="FunFam" id="3.30.1460.20:FF:000003">
    <property type="entry name" value="Arp2/3 complex 34 kDa subunit"/>
    <property type="match status" value="1"/>
</dbReference>
<feature type="compositionally biased region" description="Basic and acidic residues" evidence="7">
    <location>
        <begin position="299"/>
        <end position="310"/>
    </location>
</feature>
<evidence type="ECO:0000256" key="2">
    <source>
        <dbReference type="ARBA" id="ARBA00007192"/>
    </source>
</evidence>
<dbReference type="EMBL" id="JAAQHG020000003">
    <property type="protein sequence ID" value="KAL1590079.1"/>
    <property type="molecule type" value="Genomic_DNA"/>
</dbReference>
<dbReference type="PANTHER" id="PTHR12058:SF0">
    <property type="entry name" value="ACTIN-RELATED PROTEIN 2_3 COMPLEX SUBUNIT 2"/>
    <property type="match status" value="1"/>
</dbReference>
<dbReference type="GO" id="GO:0005200">
    <property type="term" value="F:structural constituent of cytoskeleton"/>
    <property type="evidence" value="ECO:0007669"/>
    <property type="project" value="TreeGrafter"/>
</dbReference>
<dbReference type="Gene3D" id="3.30.1460.20">
    <property type="match status" value="2"/>
</dbReference>
<dbReference type="PANTHER" id="PTHR12058">
    <property type="entry name" value="ARP2/3 COMPLEX 34 KDA SUBUNIT"/>
    <property type="match status" value="1"/>
</dbReference>
<keyword evidence="4 6" id="KW-0009">Actin-binding</keyword>
<comment type="function">
    <text evidence="6">Functions as actin-binding component of the Arp2/3 complex which is involved in regulation of actin polymerization and together with an activating nucleation-promoting factor (NPF) mediates the formation of branched actin networks.</text>
</comment>
<accession>A0AB34KYG6</accession>
<dbReference type="GO" id="GO:0030041">
    <property type="term" value="P:actin filament polymerization"/>
    <property type="evidence" value="ECO:0007669"/>
    <property type="project" value="InterPro"/>
</dbReference>
<comment type="subcellular location">
    <subcellularLocation>
        <location evidence="1 6">Cytoplasm</location>
        <location evidence="1 6">Cytoskeleton</location>
    </subcellularLocation>
</comment>
<dbReference type="GeneID" id="96002459"/>
<dbReference type="GO" id="GO:0005885">
    <property type="term" value="C:Arp2/3 protein complex"/>
    <property type="evidence" value="ECO:0007669"/>
    <property type="project" value="InterPro"/>
</dbReference>
<dbReference type="AlphaFoldDB" id="A0AB34KYG6"/>
<evidence type="ECO:0000256" key="1">
    <source>
        <dbReference type="ARBA" id="ARBA00004245"/>
    </source>
</evidence>
<dbReference type="Proteomes" id="UP000803884">
    <property type="component" value="Unassembled WGS sequence"/>
</dbReference>
<dbReference type="GO" id="GO:0034314">
    <property type="term" value="P:Arp2/3 complex-mediated actin nucleation"/>
    <property type="evidence" value="ECO:0007669"/>
    <property type="project" value="InterPro"/>
</dbReference>
<name>A0AB34KYG6_9PEZI</name>
<evidence type="ECO:0000256" key="3">
    <source>
        <dbReference type="ARBA" id="ARBA00022490"/>
    </source>
</evidence>
<dbReference type="GO" id="GO:0051015">
    <property type="term" value="F:actin filament binding"/>
    <property type="evidence" value="ECO:0007669"/>
    <property type="project" value="TreeGrafter"/>
</dbReference>
<evidence type="ECO:0000256" key="7">
    <source>
        <dbReference type="SAM" id="MobiDB-lite"/>
    </source>
</evidence>
<reference evidence="8 9" key="1">
    <citation type="journal article" date="2020" name="Microbiol. Resour. Announc.">
        <title>Draft Genome Sequence of a Cladosporium Species Isolated from the Mesophotic Ascidian Didemnum maculosum.</title>
        <authorList>
            <person name="Gioti A."/>
            <person name="Siaperas R."/>
            <person name="Nikolaivits E."/>
            <person name="Le Goff G."/>
            <person name="Ouazzani J."/>
            <person name="Kotoulas G."/>
            <person name="Topakas E."/>
        </authorList>
    </citation>
    <scope>NUCLEOTIDE SEQUENCE [LARGE SCALE GENOMIC DNA]</scope>
    <source>
        <strain evidence="8 9">TM138-S3</strain>
    </source>
</reference>
<dbReference type="FunFam" id="3.30.1460.20:FF:000005">
    <property type="entry name" value="Arp2/3 complex 34 kDa subunit"/>
    <property type="match status" value="1"/>
</dbReference>
<evidence type="ECO:0000256" key="4">
    <source>
        <dbReference type="ARBA" id="ARBA00023203"/>
    </source>
</evidence>
<keyword evidence="3 6" id="KW-0963">Cytoplasm</keyword>
<comment type="caution">
    <text evidence="8">The sequence shown here is derived from an EMBL/GenBank/DDBJ whole genome shotgun (WGS) entry which is preliminary data.</text>
</comment>
<protein>
    <recommendedName>
        <fullName evidence="6">Arp2/3 complex 34 kDa subunit</fullName>
    </recommendedName>
</protein>
<evidence type="ECO:0000313" key="8">
    <source>
        <dbReference type="EMBL" id="KAL1590079.1"/>
    </source>
</evidence>
<keyword evidence="5 6" id="KW-0206">Cytoskeleton</keyword>
<dbReference type="RefSeq" id="XP_069233184.1">
    <property type="nucleotide sequence ID" value="XM_069369621.1"/>
</dbReference>
<sequence length="320" mass="36818">MLLLDYQNVLIESLLKDRFAPEATPTAIDQIVSDFDNVTFHISTPESKTRILISTSIKCYRELVQYGAEDVLQREYGPYIVAPEQGYDFSVQVDLENLPESQEEKDELVRKISLLKRNAMAAPFEQAFDEYAALHEEASKYTSESAPQGVREGGGVRAIHYRDEEAIYIKASHDRVTVIFSTVFREETDRVYGKVFLQEFVDARRRAIQNAPQVLFRHDPPLELEGQPNLKAGKGDVGYITFVLFPRHLTPARREEVISHIQTFRDYFHYHIKASKAYIHSRMRRRTADFLQVLRRARPEAEEGTKERKTASGRTFKVGG</sequence>
<gene>
    <name evidence="8" type="ORF">WHR41_01015</name>
</gene>
<keyword evidence="9" id="KW-1185">Reference proteome</keyword>
<organism evidence="8 9">
    <name type="scientific">Cladosporium halotolerans</name>
    <dbReference type="NCBI Taxonomy" id="1052096"/>
    <lineage>
        <taxon>Eukaryota</taxon>
        <taxon>Fungi</taxon>
        <taxon>Dikarya</taxon>
        <taxon>Ascomycota</taxon>
        <taxon>Pezizomycotina</taxon>
        <taxon>Dothideomycetes</taxon>
        <taxon>Dothideomycetidae</taxon>
        <taxon>Cladosporiales</taxon>
        <taxon>Cladosporiaceae</taxon>
        <taxon>Cladosporium</taxon>
    </lineage>
</organism>
<evidence type="ECO:0000256" key="5">
    <source>
        <dbReference type="ARBA" id="ARBA00023212"/>
    </source>
</evidence>